<keyword evidence="3" id="KW-1185">Reference proteome</keyword>
<evidence type="ECO:0000313" key="2">
    <source>
        <dbReference type="EMBL" id="KAL0131024.1"/>
    </source>
</evidence>
<sequence length="122" mass="14596">MISTESRENECNSVYAPSISGCVNLFRHRDNITFEQHLARLSQAMSCKELNRQFRLATKILVQTLLRREHIYFTSIIHIAHVMFAAQIYIKQNINNSKYPRLHKSEIRRRKYSLRLYSFFPF</sequence>
<gene>
    <name evidence="2" type="ORF">PUN28_002549</name>
</gene>
<evidence type="ECO:0000256" key="1">
    <source>
        <dbReference type="SAM" id="Phobius"/>
    </source>
</evidence>
<accession>A0AAW2GUV3</accession>
<dbReference type="EMBL" id="JADYXP020000002">
    <property type="protein sequence ID" value="KAL0131024.1"/>
    <property type="molecule type" value="Genomic_DNA"/>
</dbReference>
<dbReference type="AlphaFoldDB" id="A0AAW2GUV3"/>
<name>A0AAW2GUV3_9HYME</name>
<feature type="transmembrane region" description="Helical" evidence="1">
    <location>
        <begin position="71"/>
        <end position="90"/>
    </location>
</feature>
<keyword evidence="1" id="KW-1133">Transmembrane helix</keyword>
<keyword evidence="1" id="KW-0472">Membrane</keyword>
<dbReference type="PROSITE" id="PS51257">
    <property type="entry name" value="PROKAR_LIPOPROTEIN"/>
    <property type="match status" value="1"/>
</dbReference>
<organism evidence="2 3">
    <name type="scientific">Cardiocondyla obscurior</name>
    <dbReference type="NCBI Taxonomy" id="286306"/>
    <lineage>
        <taxon>Eukaryota</taxon>
        <taxon>Metazoa</taxon>
        <taxon>Ecdysozoa</taxon>
        <taxon>Arthropoda</taxon>
        <taxon>Hexapoda</taxon>
        <taxon>Insecta</taxon>
        <taxon>Pterygota</taxon>
        <taxon>Neoptera</taxon>
        <taxon>Endopterygota</taxon>
        <taxon>Hymenoptera</taxon>
        <taxon>Apocrita</taxon>
        <taxon>Aculeata</taxon>
        <taxon>Formicoidea</taxon>
        <taxon>Formicidae</taxon>
        <taxon>Myrmicinae</taxon>
        <taxon>Cardiocondyla</taxon>
    </lineage>
</organism>
<dbReference type="Proteomes" id="UP001430953">
    <property type="component" value="Unassembled WGS sequence"/>
</dbReference>
<proteinExistence type="predicted"/>
<protein>
    <submittedName>
        <fullName evidence="2">Uncharacterized protein</fullName>
    </submittedName>
</protein>
<comment type="caution">
    <text evidence="2">The sequence shown here is derived from an EMBL/GenBank/DDBJ whole genome shotgun (WGS) entry which is preliminary data.</text>
</comment>
<evidence type="ECO:0000313" key="3">
    <source>
        <dbReference type="Proteomes" id="UP001430953"/>
    </source>
</evidence>
<reference evidence="2 3" key="1">
    <citation type="submission" date="2023-03" db="EMBL/GenBank/DDBJ databases">
        <title>High recombination rates correlate with genetic variation in Cardiocondyla obscurior ants.</title>
        <authorList>
            <person name="Errbii M."/>
        </authorList>
    </citation>
    <scope>NUCLEOTIDE SEQUENCE [LARGE SCALE GENOMIC DNA]</scope>
    <source>
        <strain evidence="2">Alpha-2009</strain>
        <tissue evidence="2">Whole body</tissue>
    </source>
</reference>
<keyword evidence="1" id="KW-0812">Transmembrane</keyword>